<accession>A0A846MQV1</accession>
<dbReference type="AlphaFoldDB" id="A0A846MQV1"/>
<dbReference type="GO" id="GO:0006508">
    <property type="term" value="P:proteolysis"/>
    <property type="evidence" value="ECO:0007669"/>
    <property type="project" value="UniProtKB-KW"/>
</dbReference>
<dbReference type="PANTHER" id="PTHR33507:SF3">
    <property type="entry name" value="INNER MEMBRANE PROTEIN YBBJ"/>
    <property type="match status" value="1"/>
</dbReference>
<sequence>MIVIFTLLLVALLLFLLEIFVIPGTSIAALLALMSWITAVVWAFMESPEWGAALTVGSLLLGALGLRYFPTSHLLKRFSLKSSLPSGKDTPAEIPSYLGSALAISDLKPYGRIELPNGGQYDARSLSGYISSGNEVEVVKAEKKYYLVRAVPSSKEQTRK</sequence>
<evidence type="ECO:0000313" key="2">
    <source>
        <dbReference type="EMBL" id="NIK73835.1"/>
    </source>
</evidence>
<gene>
    <name evidence="2" type="ORF">FHS56_001348</name>
</gene>
<dbReference type="PANTHER" id="PTHR33507">
    <property type="entry name" value="INNER MEMBRANE PROTEIN YBBJ"/>
    <property type="match status" value="1"/>
</dbReference>
<dbReference type="Gene3D" id="2.40.50.140">
    <property type="entry name" value="Nucleic acid-binding proteins"/>
    <property type="match status" value="1"/>
</dbReference>
<dbReference type="GO" id="GO:0005886">
    <property type="term" value="C:plasma membrane"/>
    <property type="evidence" value="ECO:0007669"/>
    <property type="project" value="TreeGrafter"/>
</dbReference>
<dbReference type="InterPro" id="IPR052165">
    <property type="entry name" value="Membrane_assoc_protease"/>
</dbReference>
<keyword evidence="2" id="KW-0378">Hydrolase</keyword>
<dbReference type="Proteomes" id="UP000537126">
    <property type="component" value="Unassembled WGS sequence"/>
</dbReference>
<keyword evidence="1" id="KW-0812">Transmembrane</keyword>
<protein>
    <submittedName>
        <fullName evidence="2">Membrane-bound ClpP family serine protease</fullName>
    </submittedName>
</protein>
<keyword evidence="1" id="KW-1133">Transmembrane helix</keyword>
<name>A0A846MQV1_9BACT</name>
<feature type="transmembrane region" description="Helical" evidence="1">
    <location>
        <begin position="52"/>
        <end position="69"/>
    </location>
</feature>
<dbReference type="RefSeq" id="WP_166919098.1">
    <property type="nucleotide sequence ID" value="NZ_JAASRN010000002.1"/>
</dbReference>
<dbReference type="InterPro" id="IPR012340">
    <property type="entry name" value="NA-bd_OB-fold"/>
</dbReference>
<keyword evidence="3" id="KW-1185">Reference proteome</keyword>
<reference evidence="2 3" key="1">
    <citation type="submission" date="2020-03" db="EMBL/GenBank/DDBJ databases">
        <title>Genomic Encyclopedia of Type Strains, Phase IV (KMG-IV): sequencing the most valuable type-strain genomes for metagenomic binning, comparative biology and taxonomic classification.</title>
        <authorList>
            <person name="Goeker M."/>
        </authorList>
    </citation>
    <scope>NUCLEOTIDE SEQUENCE [LARGE SCALE GENOMIC DNA]</scope>
    <source>
        <strain evidence="2 3">DSM 5718</strain>
    </source>
</reference>
<organism evidence="2 3">
    <name type="scientific">Thermonema lapsum</name>
    <dbReference type="NCBI Taxonomy" id="28195"/>
    <lineage>
        <taxon>Bacteria</taxon>
        <taxon>Pseudomonadati</taxon>
        <taxon>Bacteroidota</taxon>
        <taxon>Cytophagia</taxon>
        <taxon>Cytophagales</taxon>
        <taxon>Thermonemataceae</taxon>
        <taxon>Thermonema</taxon>
    </lineage>
</organism>
<dbReference type="EMBL" id="JAASRN010000002">
    <property type="protein sequence ID" value="NIK73835.1"/>
    <property type="molecule type" value="Genomic_DNA"/>
</dbReference>
<dbReference type="GO" id="GO:0008233">
    <property type="term" value="F:peptidase activity"/>
    <property type="evidence" value="ECO:0007669"/>
    <property type="project" value="UniProtKB-KW"/>
</dbReference>
<evidence type="ECO:0000313" key="3">
    <source>
        <dbReference type="Proteomes" id="UP000537126"/>
    </source>
</evidence>
<proteinExistence type="predicted"/>
<keyword evidence="2" id="KW-0645">Protease</keyword>
<keyword evidence="1" id="KW-0472">Membrane</keyword>
<comment type="caution">
    <text evidence="2">The sequence shown here is derived from an EMBL/GenBank/DDBJ whole genome shotgun (WGS) entry which is preliminary data.</text>
</comment>
<evidence type="ECO:0000256" key="1">
    <source>
        <dbReference type="SAM" id="Phobius"/>
    </source>
</evidence>